<dbReference type="Gene3D" id="3.30.390.10">
    <property type="entry name" value="Enolase-like, N-terminal domain"/>
    <property type="match status" value="1"/>
</dbReference>
<organism evidence="2 3">
    <name type="scientific">Haloarcula nitratireducens</name>
    <dbReference type="NCBI Taxonomy" id="2487749"/>
    <lineage>
        <taxon>Archaea</taxon>
        <taxon>Methanobacteriati</taxon>
        <taxon>Methanobacteriota</taxon>
        <taxon>Stenosarchaea group</taxon>
        <taxon>Halobacteria</taxon>
        <taxon>Halobacteriales</taxon>
        <taxon>Haloarculaceae</taxon>
        <taxon>Haloarcula</taxon>
    </lineage>
</organism>
<dbReference type="InterPro" id="IPR029017">
    <property type="entry name" value="Enolase-like_N"/>
</dbReference>
<dbReference type="AlphaFoldDB" id="A0AAW4PIH6"/>
<evidence type="ECO:0000313" key="2">
    <source>
        <dbReference type="EMBL" id="MBX0297363.1"/>
    </source>
</evidence>
<gene>
    <name evidence="2" type="ORF">EGH23_21020</name>
</gene>
<dbReference type="RefSeq" id="WP_220581949.1">
    <property type="nucleotide sequence ID" value="NZ_RKLT01000018.1"/>
</dbReference>
<evidence type="ECO:0000256" key="1">
    <source>
        <dbReference type="SAM" id="MobiDB-lite"/>
    </source>
</evidence>
<comment type="caution">
    <text evidence="2">The sequence shown here is derived from an EMBL/GenBank/DDBJ whole genome shotgun (WGS) entry which is preliminary data.</text>
</comment>
<keyword evidence="3" id="KW-1185">Reference proteome</keyword>
<evidence type="ECO:0000313" key="3">
    <source>
        <dbReference type="Proteomes" id="UP001430455"/>
    </source>
</evidence>
<dbReference type="SUPFAM" id="SSF51604">
    <property type="entry name" value="Enolase C-terminal domain-like"/>
    <property type="match status" value="1"/>
</dbReference>
<dbReference type="InterPro" id="IPR036849">
    <property type="entry name" value="Enolase-like_C_sf"/>
</dbReference>
<dbReference type="Gene3D" id="3.20.20.120">
    <property type="entry name" value="Enolase-like C-terminal domain"/>
    <property type="match status" value="1"/>
</dbReference>
<proteinExistence type="predicted"/>
<sequence length="351" mass="39246">MTLYDRVADLTLTIETTDRTSRRRAMAGDFTRVTSTFVLLAGDEFGAGEDVTYDTVDHEVLPEPPVFELAGEYTLDEFSRTLDDIDLFPTKPPEREISRNYRRWAMESAALDLALKQNETTLASLLGRERSPVRFVASTRLPDGNPTRVEETLAVNPACEFKLGPTAAWSEETFATLAETDAVRVLDLKGQAEGFVGRQPPDSDRYQRVFETFPDALVEDPAISNDVQNLLAANTDRLSWDAPIQEVADLRDRPFEPNWCNIKPSRFGTVQSLFETIEYCNDQGIGMYGGGQFELCVGRGHIQLLASLFYPDGPNDVAPRAYNEPEVRGELIESPLEPPTDPDGLEWKTLN</sequence>
<feature type="region of interest" description="Disordered" evidence="1">
    <location>
        <begin position="332"/>
        <end position="351"/>
    </location>
</feature>
<reference evidence="2 3" key="1">
    <citation type="submission" date="2021-06" db="EMBL/GenBank/DDBJ databases">
        <title>Halomicroarcula sp. a new haloarchaeum isolated from saline soil.</title>
        <authorList>
            <person name="Duran-Viseras A."/>
            <person name="Sanchez-Porro C."/>
            <person name="Ventosa A."/>
        </authorList>
    </citation>
    <scope>NUCLEOTIDE SEQUENCE [LARGE SCALE GENOMIC DNA]</scope>
    <source>
        <strain evidence="2 3">F27</strain>
    </source>
</reference>
<dbReference type="EMBL" id="RKLT01000018">
    <property type="protein sequence ID" value="MBX0297363.1"/>
    <property type="molecule type" value="Genomic_DNA"/>
</dbReference>
<name>A0AAW4PIH6_9EURY</name>
<evidence type="ECO:0008006" key="4">
    <source>
        <dbReference type="Google" id="ProtNLM"/>
    </source>
</evidence>
<dbReference type="Proteomes" id="UP001430455">
    <property type="component" value="Unassembled WGS sequence"/>
</dbReference>
<protein>
    <recommendedName>
        <fullName evidence="4">Enolase</fullName>
    </recommendedName>
</protein>
<accession>A0AAW4PIH6</accession>